<dbReference type="STRING" id="1220188.A0A4S3JD18"/>
<name>A0A4S3JD18_9EURO</name>
<reference evidence="1 2" key="1">
    <citation type="submission" date="2019-03" db="EMBL/GenBank/DDBJ databases">
        <title>The genome sequence of a newly discovered highly antifungal drug resistant Aspergillus species, Aspergillus tanneri NIH 1004.</title>
        <authorList>
            <person name="Mounaud S."/>
            <person name="Singh I."/>
            <person name="Joardar V."/>
            <person name="Pakala S."/>
            <person name="Pakala S."/>
            <person name="Venepally P."/>
            <person name="Hoover J."/>
            <person name="Nierman W."/>
            <person name="Chung J."/>
            <person name="Losada L."/>
        </authorList>
    </citation>
    <scope>NUCLEOTIDE SEQUENCE [LARGE SCALE GENOMIC DNA]</scope>
    <source>
        <strain evidence="1 2">NIH1004</strain>
    </source>
</reference>
<proteinExistence type="predicted"/>
<dbReference type="AlphaFoldDB" id="A0A4S3JD18"/>
<dbReference type="Proteomes" id="UP000308092">
    <property type="component" value="Unassembled WGS sequence"/>
</dbReference>
<sequence length="97" mass="10882">MRDSDDIDCCPSSVAFLTGATGNAGECLLYKLAFHVPTKKVYALCCGSMRQAIEKWKASMAELIDEIFDSDKVHHLGTLHREVTDIFFTQERPTTVR</sequence>
<organism evidence="1 2">
    <name type="scientific">Aspergillus tanneri</name>
    <dbReference type="NCBI Taxonomy" id="1220188"/>
    <lineage>
        <taxon>Eukaryota</taxon>
        <taxon>Fungi</taxon>
        <taxon>Dikarya</taxon>
        <taxon>Ascomycota</taxon>
        <taxon>Pezizomycotina</taxon>
        <taxon>Eurotiomycetes</taxon>
        <taxon>Eurotiomycetidae</taxon>
        <taxon>Eurotiales</taxon>
        <taxon>Aspergillaceae</taxon>
        <taxon>Aspergillus</taxon>
        <taxon>Aspergillus subgen. Circumdati</taxon>
    </lineage>
</organism>
<evidence type="ECO:0008006" key="3">
    <source>
        <dbReference type="Google" id="ProtNLM"/>
    </source>
</evidence>
<evidence type="ECO:0000313" key="1">
    <source>
        <dbReference type="EMBL" id="THC93109.1"/>
    </source>
</evidence>
<dbReference type="EMBL" id="SOSA01000286">
    <property type="protein sequence ID" value="THC93109.1"/>
    <property type="molecule type" value="Genomic_DNA"/>
</dbReference>
<evidence type="ECO:0000313" key="2">
    <source>
        <dbReference type="Proteomes" id="UP000308092"/>
    </source>
</evidence>
<comment type="caution">
    <text evidence="1">The sequence shown here is derived from an EMBL/GenBank/DDBJ whole genome shotgun (WGS) entry which is preliminary data.</text>
</comment>
<dbReference type="VEuPathDB" id="FungiDB:EYZ11_007421"/>
<gene>
    <name evidence="1" type="ORF">EYZ11_007421</name>
</gene>
<keyword evidence="2" id="KW-1185">Reference proteome</keyword>
<protein>
    <recommendedName>
        <fullName evidence="3">Thioester reductase (TE) domain-containing protein</fullName>
    </recommendedName>
</protein>
<accession>A0A4S3JD18</accession>